<sequence length="274" mass="29982">MRPARVARFMPQQGDRGEGHASSFGGHRGGGVGGADKGGGAPSGRPLLSTDRSFREPGIGHSAQQRVVNQPGTTSFQLAPAPVPSRFLCAHHQCLRMWLGSTMIQKPLMLLPGLQQKALSLHAFLKEHQNRCPSSSLAPPNLNEEKHNQVLLDRPLQQHLQPRWKPQQLAQLSQQVTQQPQQQQARKGAIASGQLNSVNPYVQSMPGVQMSVPFDHQPLPTGSAAVAPYRIWPPPQCHRDTMVRYLVETLVAPNLLTNNYGSPEAKGAEHCRND</sequence>
<dbReference type="Proteomes" id="UP001341281">
    <property type="component" value="Chromosome 02"/>
</dbReference>
<feature type="compositionally biased region" description="Gly residues" evidence="1">
    <location>
        <begin position="26"/>
        <end position="42"/>
    </location>
</feature>
<organism evidence="2 3">
    <name type="scientific">Paspalum notatum var. saurae</name>
    <dbReference type="NCBI Taxonomy" id="547442"/>
    <lineage>
        <taxon>Eukaryota</taxon>
        <taxon>Viridiplantae</taxon>
        <taxon>Streptophyta</taxon>
        <taxon>Embryophyta</taxon>
        <taxon>Tracheophyta</taxon>
        <taxon>Spermatophyta</taxon>
        <taxon>Magnoliopsida</taxon>
        <taxon>Liliopsida</taxon>
        <taxon>Poales</taxon>
        <taxon>Poaceae</taxon>
        <taxon>PACMAD clade</taxon>
        <taxon>Panicoideae</taxon>
        <taxon>Andropogonodae</taxon>
        <taxon>Paspaleae</taxon>
        <taxon>Paspalinae</taxon>
        <taxon>Paspalum</taxon>
    </lineage>
</organism>
<feature type="compositionally biased region" description="Low complexity" evidence="1">
    <location>
        <begin position="167"/>
        <end position="185"/>
    </location>
</feature>
<evidence type="ECO:0000313" key="3">
    <source>
        <dbReference type="Proteomes" id="UP001341281"/>
    </source>
</evidence>
<proteinExistence type="predicted"/>
<feature type="region of interest" description="Disordered" evidence="1">
    <location>
        <begin position="167"/>
        <end position="189"/>
    </location>
</feature>
<gene>
    <name evidence="2" type="ORF">U9M48_006813</name>
</gene>
<keyword evidence="3" id="KW-1185">Reference proteome</keyword>
<dbReference type="Gene3D" id="1.10.246.200">
    <property type="entry name" value="WPP domain"/>
    <property type="match status" value="1"/>
</dbReference>
<reference evidence="2 3" key="1">
    <citation type="submission" date="2024-02" db="EMBL/GenBank/DDBJ databases">
        <title>High-quality chromosome-scale genome assembly of Pensacola bahiagrass (Paspalum notatum Flugge var. saurae).</title>
        <authorList>
            <person name="Vega J.M."/>
            <person name="Podio M."/>
            <person name="Orjuela J."/>
            <person name="Siena L.A."/>
            <person name="Pessino S.C."/>
            <person name="Combes M.C."/>
            <person name="Mariac C."/>
            <person name="Albertini E."/>
            <person name="Pupilli F."/>
            <person name="Ortiz J.P.A."/>
            <person name="Leblanc O."/>
        </authorList>
    </citation>
    <scope>NUCLEOTIDE SEQUENCE [LARGE SCALE GENOMIC DNA]</scope>
    <source>
        <strain evidence="2">R1</strain>
        <tissue evidence="2">Leaf</tissue>
    </source>
</reference>
<feature type="region of interest" description="Disordered" evidence="1">
    <location>
        <begin position="1"/>
        <end position="57"/>
    </location>
</feature>
<name>A0AAQ3SKU1_PASNO</name>
<dbReference type="AlphaFoldDB" id="A0AAQ3SKU1"/>
<evidence type="ECO:0000313" key="2">
    <source>
        <dbReference type="EMBL" id="WVZ56252.1"/>
    </source>
</evidence>
<dbReference type="InterPro" id="IPR038214">
    <property type="entry name" value="WPP_sf"/>
</dbReference>
<dbReference type="EMBL" id="CP144746">
    <property type="protein sequence ID" value="WVZ56251.1"/>
    <property type="molecule type" value="Genomic_DNA"/>
</dbReference>
<accession>A0AAQ3SKU1</accession>
<evidence type="ECO:0000256" key="1">
    <source>
        <dbReference type="SAM" id="MobiDB-lite"/>
    </source>
</evidence>
<dbReference type="EMBL" id="CP144746">
    <property type="protein sequence ID" value="WVZ56253.1"/>
    <property type="molecule type" value="Genomic_DNA"/>
</dbReference>
<protein>
    <submittedName>
        <fullName evidence="2">Uncharacterized protein</fullName>
    </submittedName>
</protein>
<dbReference type="EMBL" id="CP144746">
    <property type="protein sequence ID" value="WVZ56252.1"/>
    <property type="molecule type" value="Genomic_DNA"/>
</dbReference>